<gene>
    <name evidence="1" type="ORF">ENV67_02500</name>
</gene>
<organism evidence="1">
    <name type="scientific">candidate division WOR-3 bacterium</name>
    <dbReference type="NCBI Taxonomy" id="2052148"/>
    <lineage>
        <taxon>Bacteria</taxon>
        <taxon>Bacteria division WOR-3</taxon>
    </lineage>
</organism>
<comment type="caution">
    <text evidence="1">The sequence shown here is derived from an EMBL/GenBank/DDBJ whole genome shotgun (WGS) entry which is preliminary data.</text>
</comment>
<name>A0A7C4UFR8_UNCW3</name>
<dbReference type="NCBIfam" id="TIGR00725">
    <property type="entry name" value="TIGR00725 family protein"/>
    <property type="match status" value="1"/>
</dbReference>
<dbReference type="SUPFAM" id="SSF102405">
    <property type="entry name" value="MCP/YpsA-like"/>
    <property type="match status" value="1"/>
</dbReference>
<dbReference type="Gene3D" id="3.40.50.450">
    <property type="match status" value="1"/>
</dbReference>
<dbReference type="AlphaFoldDB" id="A0A7C4UFR8"/>
<dbReference type="InterPro" id="IPR041164">
    <property type="entry name" value="LDcluster4"/>
</dbReference>
<evidence type="ECO:0000313" key="1">
    <source>
        <dbReference type="EMBL" id="HGW91398.1"/>
    </source>
</evidence>
<accession>A0A7C4UFR8</accession>
<dbReference type="EMBL" id="DTHG01000029">
    <property type="protein sequence ID" value="HGW91398.1"/>
    <property type="molecule type" value="Genomic_DNA"/>
</dbReference>
<dbReference type="Pfam" id="PF18306">
    <property type="entry name" value="LDcluster4"/>
    <property type="match status" value="1"/>
</dbReference>
<proteinExistence type="predicted"/>
<dbReference type="PANTHER" id="PTHR43393">
    <property type="entry name" value="CYTOKININ RIBOSIDE 5'-MONOPHOSPHATE PHOSPHORIBOHYDROLASE"/>
    <property type="match status" value="1"/>
</dbReference>
<protein>
    <submittedName>
        <fullName evidence="1">TIGR00725 family protein</fullName>
    </submittedName>
</protein>
<dbReference type="InterPro" id="IPR052341">
    <property type="entry name" value="LOG_family_nucleotidases"/>
</dbReference>
<reference evidence="1" key="1">
    <citation type="journal article" date="2020" name="mSystems">
        <title>Genome- and Community-Level Interaction Insights into Carbon Utilization and Element Cycling Functions of Hydrothermarchaeota in Hydrothermal Sediment.</title>
        <authorList>
            <person name="Zhou Z."/>
            <person name="Liu Y."/>
            <person name="Xu W."/>
            <person name="Pan J."/>
            <person name="Luo Z.H."/>
            <person name="Li M."/>
        </authorList>
    </citation>
    <scope>NUCLEOTIDE SEQUENCE [LARGE SCALE GENOMIC DNA]</scope>
    <source>
        <strain evidence="1">SpSt-780</strain>
    </source>
</reference>
<dbReference type="InterPro" id="IPR005268">
    <property type="entry name" value="CHP00725"/>
</dbReference>
<dbReference type="PANTHER" id="PTHR43393:SF3">
    <property type="entry name" value="LYSINE DECARBOXYLASE-LIKE PROTEIN"/>
    <property type="match status" value="1"/>
</dbReference>
<dbReference type="GO" id="GO:0005829">
    <property type="term" value="C:cytosol"/>
    <property type="evidence" value="ECO:0007669"/>
    <property type="project" value="TreeGrafter"/>
</dbReference>
<sequence>MMKIIGVIGGHSVDDKIRVIAYKVGYEIAKRGFVLVTGGLGGVMEAASMGAKDAGGLVIGILPGIDKYDANDYVDIPIVTGINEMRNVIIVRTADVLIAIDGGTGTLTEIAFAKHLGKKVFGVKCDLEIGIENFEDPIEAVNKAIESIC</sequence>